<dbReference type="InterPro" id="IPR014710">
    <property type="entry name" value="RmlC-like_jellyroll"/>
</dbReference>
<evidence type="ECO:0000313" key="7">
    <source>
        <dbReference type="Proteomes" id="UP000001692"/>
    </source>
</evidence>
<keyword evidence="3" id="KW-0804">Transcription</keyword>
<dbReference type="HOGENOM" id="CLU_075053_0_2_4"/>
<proteinExistence type="predicted"/>
<dbReference type="GO" id="GO:0005829">
    <property type="term" value="C:cytosol"/>
    <property type="evidence" value="ECO:0007669"/>
    <property type="project" value="TreeGrafter"/>
</dbReference>
<dbReference type="Gene3D" id="2.60.120.10">
    <property type="entry name" value="Jelly Rolls"/>
    <property type="match status" value="1"/>
</dbReference>
<dbReference type="Pfam" id="PF00027">
    <property type="entry name" value="cNMP_binding"/>
    <property type="match status" value="1"/>
</dbReference>
<accession>B3RAL6</accession>
<dbReference type="PANTHER" id="PTHR24567">
    <property type="entry name" value="CRP FAMILY TRANSCRIPTIONAL REGULATORY PROTEIN"/>
    <property type="match status" value="1"/>
</dbReference>
<feature type="domain" description="Cyclic nucleotide-binding" evidence="4">
    <location>
        <begin position="41"/>
        <end position="116"/>
    </location>
</feature>
<dbReference type="Pfam" id="PF13545">
    <property type="entry name" value="HTH_Crp_2"/>
    <property type="match status" value="1"/>
</dbReference>
<dbReference type="Gene3D" id="1.10.10.10">
    <property type="entry name" value="Winged helix-like DNA-binding domain superfamily/Winged helix DNA-binding domain"/>
    <property type="match status" value="1"/>
</dbReference>
<dbReference type="Proteomes" id="UP000001692">
    <property type="component" value="Chromosome 2"/>
</dbReference>
<dbReference type="GO" id="GO:0003677">
    <property type="term" value="F:DNA binding"/>
    <property type="evidence" value="ECO:0007669"/>
    <property type="project" value="UniProtKB-KW"/>
</dbReference>
<dbReference type="InterPro" id="IPR000595">
    <property type="entry name" value="cNMP-bd_dom"/>
</dbReference>
<dbReference type="FunFam" id="1.10.10.10:FF:000028">
    <property type="entry name" value="Fumarate/nitrate reduction transcriptional regulator Fnr"/>
    <property type="match status" value="1"/>
</dbReference>
<dbReference type="SMART" id="SM00419">
    <property type="entry name" value="HTH_CRP"/>
    <property type="match status" value="1"/>
</dbReference>
<dbReference type="KEGG" id="cti:RALTA_B1341"/>
<dbReference type="InterPro" id="IPR012318">
    <property type="entry name" value="HTH_CRP"/>
</dbReference>
<dbReference type="AlphaFoldDB" id="B3RAL6"/>
<dbReference type="PROSITE" id="PS51063">
    <property type="entry name" value="HTH_CRP_2"/>
    <property type="match status" value="1"/>
</dbReference>
<dbReference type="InterPro" id="IPR050397">
    <property type="entry name" value="Env_Response_Regulators"/>
</dbReference>
<keyword evidence="1" id="KW-0805">Transcription regulation</keyword>
<dbReference type="PRINTS" id="PR00034">
    <property type="entry name" value="HTHCRP"/>
</dbReference>
<evidence type="ECO:0000259" key="4">
    <source>
        <dbReference type="PROSITE" id="PS50042"/>
    </source>
</evidence>
<dbReference type="InterPro" id="IPR018335">
    <property type="entry name" value="Tscrpt_reg_HTH_Crp-type_CS"/>
</dbReference>
<dbReference type="InterPro" id="IPR036390">
    <property type="entry name" value="WH_DNA-bd_sf"/>
</dbReference>
<dbReference type="SMART" id="SM00100">
    <property type="entry name" value="cNMP"/>
    <property type="match status" value="1"/>
</dbReference>
<dbReference type="InterPro" id="IPR018490">
    <property type="entry name" value="cNMP-bd_dom_sf"/>
</dbReference>
<dbReference type="PROSITE" id="PS50042">
    <property type="entry name" value="CNMP_BINDING_3"/>
    <property type="match status" value="1"/>
</dbReference>
<evidence type="ECO:0000256" key="3">
    <source>
        <dbReference type="ARBA" id="ARBA00023163"/>
    </source>
</evidence>
<dbReference type="eggNOG" id="COG0664">
    <property type="taxonomic scope" value="Bacteria"/>
</dbReference>
<keyword evidence="7" id="KW-1185">Reference proteome</keyword>
<evidence type="ECO:0000256" key="1">
    <source>
        <dbReference type="ARBA" id="ARBA00023015"/>
    </source>
</evidence>
<dbReference type="InterPro" id="IPR036388">
    <property type="entry name" value="WH-like_DNA-bd_sf"/>
</dbReference>
<keyword evidence="2" id="KW-0238">DNA-binding</keyword>
<evidence type="ECO:0000313" key="6">
    <source>
        <dbReference type="EMBL" id="CAQ71941.1"/>
    </source>
</evidence>
<dbReference type="SUPFAM" id="SSF46785">
    <property type="entry name" value="Winged helix' DNA-binding domain"/>
    <property type="match status" value="1"/>
</dbReference>
<dbReference type="GO" id="GO:0003700">
    <property type="term" value="F:DNA-binding transcription factor activity"/>
    <property type="evidence" value="ECO:0007669"/>
    <property type="project" value="InterPro"/>
</dbReference>
<organism evidence="6 7">
    <name type="scientific">Cupriavidus taiwanensis (strain DSM 17343 / BCRC 17206 / CCUG 44338 / CIP 107171 / LMG 19424 / R1)</name>
    <name type="common">Ralstonia taiwanensis (strain LMG 19424)</name>
    <dbReference type="NCBI Taxonomy" id="977880"/>
    <lineage>
        <taxon>Bacteria</taxon>
        <taxon>Pseudomonadati</taxon>
        <taxon>Pseudomonadota</taxon>
        <taxon>Betaproteobacteria</taxon>
        <taxon>Burkholderiales</taxon>
        <taxon>Burkholderiaceae</taxon>
        <taxon>Cupriavidus</taxon>
    </lineage>
</organism>
<gene>
    <name evidence="6" type="ordered locus">RALTA_B1341</name>
</gene>
<dbReference type="CDD" id="cd00092">
    <property type="entry name" value="HTH_CRP"/>
    <property type="match status" value="1"/>
</dbReference>
<dbReference type="PROSITE" id="PS00042">
    <property type="entry name" value="HTH_CRP_1"/>
    <property type="match status" value="1"/>
</dbReference>
<feature type="domain" description="HTH crp-type" evidence="5">
    <location>
        <begin position="153"/>
        <end position="226"/>
    </location>
</feature>
<reference evidence="6 7" key="1">
    <citation type="journal article" date="2008" name="Genome Res.">
        <title>Genome sequence of the beta-rhizobium Cupriavidus taiwanensis and comparative genomics of rhizobia.</title>
        <authorList>
            <person name="Amadou C."/>
            <person name="Pascal G."/>
            <person name="Mangenot S."/>
            <person name="Glew M."/>
            <person name="Bontemps C."/>
            <person name="Capela D."/>
            <person name="Carrere S."/>
            <person name="Cruveiller S."/>
            <person name="Dossat C."/>
            <person name="Lajus A."/>
            <person name="Marchetti M."/>
            <person name="Poinsot V."/>
            <person name="Rouy Z."/>
            <person name="Servin B."/>
            <person name="Saad M."/>
            <person name="Schenowitz C."/>
            <person name="Barbe V."/>
            <person name="Batut J."/>
            <person name="Medigue C."/>
            <person name="Masson-Boivin C."/>
        </authorList>
    </citation>
    <scope>NUCLEOTIDE SEQUENCE [LARGE SCALE GENOMIC DNA]</scope>
    <source>
        <strain evidence="7">DSM 17343 / BCRC 17206 / CCUG 44338 / CIP 107171 / LMG 19424 / R1</strain>
    </source>
</reference>
<dbReference type="SUPFAM" id="SSF51206">
    <property type="entry name" value="cAMP-binding domain-like"/>
    <property type="match status" value="1"/>
</dbReference>
<evidence type="ECO:0000259" key="5">
    <source>
        <dbReference type="PROSITE" id="PS51063"/>
    </source>
</evidence>
<dbReference type="BioCyc" id="CTAI977880:RALTA_RS22085-MONOMER"/>
<dbReference type="EMBL" id="CU633750">
    <property type="protein sequence ID" value="CAQ71941.1"/>
    <property type="molecule type" value="Genomic_DNA"/>
</dbReference>
<dbReference type="PANTHER" id="PTHR24567:SF75">
    <property type="entry name" value="FUMARATE AND NITRATE REDUCTION REGULATORY PROTEIN"/>
    <property type="match status" value="1"/>
</dbReference>
<name>B3RAL6_CUPTR</name>
<dbReference type="CDD" id="cd00038">
    <property type="entry name" value="CAP_ED"/>
    <property type="match status" value="1"/>
</dbReference>
<evidence type="ECO:0000256" key="2">
    <source>
        <dbReference type="ARBA" id="ARBA00023125"/>
    </source>
</evidence>
<protein>
    <submittedName>
        <fullName evidence="6">Transcriptional regulator, CAP CRP domains</fullName>
    </submittedName>
</protein>
<sequence>MPCSMCCQMAGACPERAAGRAGQGAGQGAAGARPAQRMVRLRKGEFLYLLGDPVTSVYAIRVGTIKTHVTTEDGRTQVVAFHFPGDMVGLDSLVRPHYASYATALEDTKLCLFTVDTPYLGPAMPAPLGRQLLLALDGQLQRARAVQTMLALMTAEERLVTFLLWLADGFALRGFSSSAFVLRMSREEIGSYIGLTLETVSRQFSRLAESGWITVRHRTITLVDKAALRAIAARPMILAHAPVPRLPRSRGESAQAED</sequence>